<evidence type="ECO:0000313" key="6">
    <source>
        <dbReference type="EMBL" id="CAK7902950.1"/>
    </source>
</evidence>
<dbReference type="EMBL" id="OZ004256">
    <property type="protein sequence ID" value="CAK7902950.1"/>
    <property type="molecule type" value="Genomic_DNA"/>
</dbReference>
<evidence type="ECO:0000256" key="3">
    <source>
        <dbReference type="ARBA" id="ARBA00008242"/>
    </source>
</evidence>
<evidence type="ECO:0000259" key="5">
    <source>
        <dbReference type="PROSITE" id="PS51733"/>
    </source>
</evidence>
<dbReference type="PROSITE" id="PS51733">
    <property type="entry name" value="BPL_LPL_CATALYTIC"/>
    <property type="match status" value="1"/>
</dbReference>
<reference evidence="6 7" key="1">
    <citation type="submission" date="2024-01" db="EMBL/GenBank/DDBJ databases">
        <authorList>
            <consortium name="Genoscope - CEA"/>
            <person name="William W."/>
        </authorList>
    </citation>
    <scope>NUCLEOTIDE SEQUENCE [LARGE SCALE GENOMIC DNA]</scope>
    <source>
        <strain evidence="6 7">29B2s-10</strain>
    </source>
</reference>
<dbReference type="Proteomes" id="UP001497600">
    <property type="component" value="Chromosome D"/>
</dbReference>
<evidence type="ECO:0000256" key="2">
    <source>
        <dbReference type="ARBA" id="ARBA00005085"/>
    </source>
</evidence>
<comment type="function">
    <text evidence="1">Catalyzes both the ATP-dependent activation of exogenously supplied lipoate to lipoyl-AMP and the transfer of the activated lipoyl onto the lipoyl domains of lipoate-dependent enzymes.</text>
</comment>
<sequence length="479" mass="54060">MISILRNSRGLLPRTPGRYRLGIRSFGNIDPPFKDDLTPMDDDLFNLQDFQQYKESPDVLKRMERLLTPVDTANVIPEEQHTSTAETLESSATLKQPVVFVSKLSNPYTNLALEDYIYNKIPKPDDQNNPYTRLMFYINSPCVVIGKNQNPWKEVNLPLLNSLHIPLVRRRSGGGTVVHDAGNVNFSFMTSKQKFDRFTFAELVVNAVNSAENNSPVLKVNERGDIVTEEDSFKVSGSAYKISRGKSYHHGTMLLNSRLDILGKLLHRDVSKLGSVDAMASISSVRSPVTNIEISSEEFIDSVSQAFGKKYAESVQLTEMETKEENDHNEMFNLSDFVLAGTDETVETTIHTKTVIIDDTTEIPQEVVEEAQKLKEWSWCFGSTPKFSHELSHESLNFKIKFYIDKHAVLDDFELSFLGESPLSEEVITESFAFLKQVIEEGRNKPVEERLKYTGSSVAGFVTNDMISDWIGECIDGTI</sequence>
<comment type="similarity">
    <text evidence="3">Belongs to the LplA family.</text>
</comment>
<evidence type="ECO:0000256" key="4">
    <source>
        <dbReference type="ARBA" id="ARBA00015925"/>
    </source>
</evidence>
<organism evidence="6 7">
    <name type="scientific">[Candida] anglica</name>
    <dbReference type="NCBI Taxonomy" id="148631"/>
    <lineage>
        <taxon>Eukaryota</taxon>
        <taxon>Fungi</taxon>
        <taxon>Dikarya</taxon>
        <taxon>Ascomycota</taxon>
        <taxon>Saccharomycotina</taxon>
        <taxon>Pichiomycetes</taxon>
        <taxon>Debaryomycetaceae</taxon>
        <taxon>Kurtzmaniella</taxon>
    </lineage>
</organism>
<keyword evidence="7" id="KW-1185">Reference proteome</keyword>
<dbReference type="Gene3D" id="3.30.930.10">
    <property type="entry name" value="Bira Bifunctional Protein, Domain 2"/>
    <property type="match status" value="1"/>
</dbReference>
<feature type="domain" description="BPL/LPL catalytic" evidence="5">
    <location>
        <begin position="128"/>
        <end position="315"/>
    </location>
</feature>
<dbReference type="CDD" id="cd16443">
    <property type="entry name" value="LplA"/>
    <property type="match status" value="1"/>
</dbReference>
<accession>A0ABP0EDR3</accession>
<name>A0ABP0EDR3_9ASCO</name>
<protein>
    <recommendedName>
        <fullName evidence="4">Putative lipoate-protein ligase A</fullName>
    </recommendedName>
</protein>
<dbReference type="PANTHER" id="PTHR12561:SF3">
    <property type="entry name" value="LIPOYLTRANSFERASE 1, MITOCHONDRIAL"/>
    <property type="match status" value="1"/>
</dbReference>
<keyword evidence="6" id="KW-0436">Ligase</keyword>
<dbReference type="Pfam" id="PF21948">
    <property type="entry name" value="LplA-B_cat"/>
    <property type="match status" value="1"/>
</dbReference>
<dbReference type="InterPro" id="IPR045864">
    <property type="entry name" value="aa-tRNA-synth_II/BPL/LPL"/>
</dbReference>
<comment type="pathway">
    <text evidence="2">Protein modification; protein lipoylation via exogenous pathway; protein N(6)-(lipoyl)lysine from lipoate: step 2/2.</text>
</comment>
<dbReference type="InterPro" id="IPR004143">
    <property type="entry name" value="BPL_LPL_catalytic"/>
</dbReference>
<dbReference type="PANTHER" id="PTHR12561">
    <property type="entry name" value="LIPOATE-PROTEIN LIGASE"/>
    <property type="match status" value="1"/>
</dbReference>
<evidence type="ECO:0000256" key="1">
    <source>
        <dbReference type="ARBA" id="ARBA00003253"/>
    </source>
</evidence>
<gene>
    <name evidence="6" type="primary">AIM22</name>
    <name evidence="6" type="ORF">CAAN4_D02322</name>
</gene>
<dbReference type="SUPFAM" id="SSF55681">
    <property type="entry name" value="Class II aaRS and biotin synthetases"/>
    <property type="match status" value="1"/>
</dbReference>
<dbReference type="GO" id="GO:0016874">
    <property type="term" value="F:ligase activity"/>
    <property type="evidence" value="ECO:0007669"/>
    <property type="project" value="UniProtKB-KW"/>
</dbReference>
<proteinExistence type="inferred from homology"/>
<evidence type="ECO:0000313" key="7">
    <source>
        <dbReference type="Proteomes" id="UP001497600"/>
    </source>
</evidence>
<dbReference type="InterPro" id="IPR004562">
    <property type="entry name" value="LipoylTrfase_LipoateP_Ligase"/>
</dbReference>